<reference evidence="2" key="1">
    <citation type="submission" date="2020-01" db="EMBL/GenBank/DDBJ databases">
        <title>Identification and distribution of gene clusters putatively required for synthesis of sphingolipid metabolism inhibitors in phylogenetically diverse species of the filamentous fungus Fusarium.</title>
        <authorList>
            <person name="Kim H.-S."/>
            <person name="Busman M."/>
            <person name="Brown D.W."/>
            <person name="Divon H."/>
            <person name="Uhlig S."/>
            <person name="Proctor R.H."/>
        </authorList>
    </citation>
    <scope>NUCLEOTIDE SEQUENCE</scope>
    <source>
        <strain evidence="2">NRRL 53441</strain>
    </source>
</reference>
<feature type="region of interest" description="Disordered" evidence="1">
    <location>
        <begin position="273"/>
        <end position="319"/>
    </location>
</feature>
<keyword evidence="3" id="KW-1185">Reference proteome</keyword>
<comment type="caution">
    <text evidence="2">The sequence shown here is derived from an EMBL/GenBank/DDBJ whole genome shotgun (WGS) entry which is preliminary data.</text>
</comment>
<gene>
    <name evidence="2" type="ORF">F53441_6440</name>
</gene>
<dbReference type="Proteomes" id="UP000605986">
    <property type="component" value="Unassembled WGS sequence"/>
</dbReference>
<feature type="region of interest" description="Disordered" evidence="1">
    <location>
        <begin position="161"/>
        <end position="200"/>
    </location>
</feature>
<feature type="compositionally biased region" description="Polar residues" evidence="1">
    <location>
        <begin position="191"/>
        <end position="200"/>
    </location>
</feature>
<dbReference type="EMBL" id="JAADJG010000250">
    <property type="protein sequence ID" value="KAF4450441.1"/>
    <property type="molecule type" value="Genomic_DNA"/>
</dbReference>
<sequence>MSLPGRFQIIVNGKPIARPQENGEPTFQAHSRGPPAIFELHNGHLYCEDWAMGRVLAEDRSPLPKMVMWKKKFEAQDLQPVHVEEFGEKPELRFSGAGLAFIEDKLYAPLQPLSSNTYDHTYQRTRDPVRSPIDKLLQTQLHEPERVSVIRPAAKLIMFPSSSSGAAPPIRSQPAIEPQSDASGAPRPNHPTESSQSTQIPNIILVDLEIPTWLREHMLRMKTRPTVGRAAAWKLQAFDYFKSGRRDELPFYLYGIQSQLFDAWVREEQTSEAASSTIKREPDAAQDQPPVKKTKRSTTPVKSEPTSEGSMPLTPPSKPLGNLKGKYAIETFFRCCADEDLQAHNKSCSIVLSPGDNNTMRGYFNMGHKMDYRALILFDEYPIEASSSKMEFKWRGKKLSNDVMEFRGDGNLGWMKFLGDGKVEACFDKFDIRLVAQKGRGIGERGKHSAPVFWENWHNLD</sequence>
<proteinExistence type="predicted"/>
<evidence type="ECO:0000256" key="1">
    <source>
        <dbReference type="SAM" id="MobiDB-lite"/>
    </source>
</evidence>
<dbReference type="OrthoDB" id="4121058at2759"/>
<organism evidence="2 3">
    <name type="scientific">Fusarium austroafricanum</name>
    <dbReference type="NCBI Taxonomy" id="2364996"/>
    <lineage>
        <taxon>Eukaryota</taxon>
        <taxon>Fungi</taxon>
        <taxon>Dikarya</taxon>
        <taxon>Ascomycota</taxon>
        <taxon>Pezizomycotina</taxon>
        <taxon>Sordariomycetes</taxon>
        <taxon>Hypocreomycetidae</taxon>
        <taxon>Hypocreales</taxon>
        <taxon>Nectriaceae</taxon>
        <taxon>Fusarium</taxon>
        <taxon>Fusarium concolor species complex</taxon>
    </lineage>
</organism>
<evidence type="ECO:0000313" key="2">
    <source>
        <dbReference type="EMBL" id="KAF4450441.1"/>
    </source>
</evidence>
<accession>A0A8H4KHU7</accession>
<evidence type="ECO:0000313" key="3">
    <source>
        <dbReference type="Proteomes" id="UP000605986"/>
    </source>
</evidence>
<feature type="compositionally biased region" description="Polar residues" evidence="1">
    <location>
        <begin position="297"/>
        <end position="309"/>
    </location>
</feature>
<dbReference type="AlphaFoldDB" id="A0A8H4KHU7"/>
<protein>
    <submittedName>
        <fullName evidence="2">Uncharacterized protein</fullName>
    </submittedName>
</protein>
<name>A0A8H4KHU7_9HYPO</name>